<feature type="compositionally biased region" description="Low complexity" evidence="1">
    <location>
        <begin position="105"/>
        <end position="119"/>
    </location>
</feature>
<gene>
    <name evidence="2" type="ORF">SSX86_000662</name>
</gene>
<protein>
    <submittedName>
        <fullName evidence="2">Uncharacterized protein</fullName>
    </submittedName>
</protein>
<comment type="caution">
    <text evidence="2">The sequence shown here is derived from an EMBL/GenBank/DDBJ whole genome shotgun (WGS) entry which is preliminary data.</text>
</comment>
<evidence type="ECO:0000313" key="2">
    <source>
        <dbReference type="EMBL" id="KAK9078993.1"/>
    </source>
</evidence>
<accession>A0AAP0DTK9</accession>
<dbReference type="Proteomes" id="UP001408789">
    <property type="component" value="Unassembled WGS sequence"/>
</dbReference>
<dbReference type="AlphaFoldDB" id="A0AAP0DTK9"/>
<proteinExistence type="predicted"/>
<evidence type="ECO:0000256" key="1">
    <source>
        <dbReference type="SAM" id="MobiDB-lite"/>
    </source>
</evidence>
<reference evidence="2 3" key="1">
    <citation type="submission" date="2024-04" db="EMBL/GenBank/DDBJ databases">
        <title>The reference genome of an endangered Asteraceae, Deinandra increscens subsp. villosa, native to the Central Coast of California.</title>
        <authorList>
            <person name="Guilliams M."/>
            <person name="Hasenstab-Lehman K."/>
            <person name="Meyer R."/>
            <person name="Mcevoy S."/>
        </authorList>
    </citation>
    <scope>NUCLEOTIDE SEQUENCE [LARGE SCALE GENOMIC DNA]</scope>
    <source>
        <tissue evidence="2">Leaf</tissue>
    </source>
</reference>
<dbReference type="EMBL" id="JBCNJP010000003">
    <property type="protein sequence ID" value="KAK9078993.1"/>
    <property type="molecule type" value="Genomic_DNA"/>
</dbReference>
<feature type="compositionally biased region" description="Gly residues" evidence="1">
    <location>
        <begin position="91"/>
        <end position="104"/>
    </location>
</feature>
<feature type="region of interest" description="Disordered" evidence="1">
    <location>
        <begin position="90"/>
        <end position="145"/>
    </location>
</feature>
<name>A0AAP0DTK9_9ASTR</name>
<sequence>MTPPTGDINPLPDYSHLKGFYRQWQGRGRIINSLPELYSKIFELSRRVDDQGDNDEERMDNLESNGLISPEGSVMNAWISLGRLSSSNIGITGGAGSGAGGGMFTGSSSDSDDSSSSSSGSGGTYDRSVTGIVSGGPPASSLEEI</sequence>
<evidence type="ECO:0000313" key="3">
    <source>
        <dbReference type="Proteomes" id="UP001408789"/>
    </source>
</evidence>
<feature type="region of interest" description="Disordered" evidence="1">
    <location>
        <begin position="45"/>
        <end position="67"/>
    </location>
</feature>
<keyword evidence="3" id="KW-1185">Reference proteome</keyword>
<organism evidence="2 3">
    <name type="scientific">Deinandra increscens subsp. villosa</name>
    <dbReference type="NCBI Taxonomy" id="3103831"/>
    <lineage>
        <taxon>Eukaryota</taxon>
        <taxon>Viridiplantae</taxon>
        <taxon>Streptophyta</taxon>
        <taxon>Embryophyta</taxon>
        <taxon>Tracheophyta</taxon>
        <taxon>Spermatophyta</taxon>
        <taxon>Magnoliopsida</taxon>
        <taxon>eudicotyledons</taxon>
        <taxon>Gunneridae</taxon>
        <taxon>Pentapetalae</taxon>
        <taxon>asterids</taxon>
        <taxon>campanulids</taxon>
        <taxon>Asterales</taxon>
        <taxon>Asteraceae</taxon>
        <taxon>Asteroideae</taxon>
        <taxon>Heliantheae alliance</taxon>
        <taxon>Madieae</taxon>
        <taxon>Madiinae</taxon>
        <taxon>Deinandra</taxon>
    </lineage>
</organism>